<proteinExistence type="predicted"/>
<protein>
    <recommendedName>
        <fullName evidence="1">Endonuclease/exonuclease/phosphatase domain-containing protein</fullName>
    </recommendedName>
</protein>
<dbReference type="InterPro" id="IPR036691">
    <property type="entry name" value="Endo/exonu/phosph_ase_sf"/>
</dbReference>
<dbReference type="EMBL" id="CAJNOJ010000166">
    <property type="protein sequence ID" value="CAF1230538.1"/>
    <property type="molecule type" value="Genomic_DNA"/>
</dbReference>
<dbReference type="Proteomes" id="UP000663852">
    <property type="component" value="Unassembled WGS sequence"/>
</dbReference>
<dbReference type="AlphaFoldDB" id="A0A814YLM5"/>
<gene>
    <name evidence="2" type="ORF">EDS130_LOCUS26907</name>
</gene>
<dbReference type="InterPro" id="IPR050410">
    <property type="entry name" value="CCR4/nocturin_mRNA_transcr"/>
</dbReference>
<evidence type="ECO:0000313" key="2">
    <source>
        <dbReference type="EMBL" id="CAF1230538.1"/>
    </source>
</evidence>
<accession>A0A814YLM5</accession>
<dbReference type="PANTHER" id="PTHR12121">
    <property type="entry name" value="CARBON CATABOLITE REPRESSOR PROTEIN 4"/>
    <property type="match status" value="1"/>
</dbReference>
<organism evidence="2 3">
    <name type="scientific">Adineta ricciae</name>
    <name type="common">Rotifer</name>
    <dbReference type="NCBI Taxonomy" id="249248"/>
    <lineage>
        <taxon>Eukaryota</taxon>
        <taxon>Metazoa</taxon>
        <taxon>Spiralia</taxon>
        <taxon>Gnathifera</taxon>
        <taxon>Rotifera</taxon>
        <taxon>Eurotatoria</taxon>
        <taxon>Bdelloidea</taxon>
        <taxon>Adinetida</taxon>
        <taxon>Adinetidae</taxon>
        <taxon>Adineta</taxon>
    </lineage>
</organism>
<dbReference type="InterPro" id="IPR005135">
    <property type="entry name" value="Endo/exonuclease/phosphatase"/>
</dbReference>
<dbReference type="GO" id="GO:0000175">
    <property type="term" value="F:3'-5'-RNA exonuclease activity"/>
    <property type="evidence" value="ECO:0007669"/>
    <property type="project" value="TreeGrafter"/>
</dbReference>
<dbReference type="PANTHER" id="PTHR12121:SF34">
    <property type="entry name" value="PROTEIN ANGEL"/>
    <property type="match status" value="1"/>
</dbReference>
<reference evidence="2" key="1">
    <citation type="submission" date="2021-02" db="EMBL/GenBank/DDBJ databases">
        <authorList>
            <person name="Nowell W R."/>
        </authorList>
    </citation>
    <scope>NUCLEOTIDE SEQUENCE</scope>
</reference>
<dbReference type="Pfam" id="PF03372">
    <property type="entry name" value="Exo_endo_phos"/>
    <property type="match status" value="1"/>
</dbReference>
<feature type="domain" description="Endonuclease/exonuclease/phosphatase" evidence="1">
    <location>
        <begin position="191"/>
        <end position="388"/>
    </location>
</feature>
<sequence length="534" mass="63116">MLTLAVRFKASSSSSSYPHYLTRYLLSYGSILPNTRQFHSNEKKPNESYLTHFLINLHSWKLTHQPREPRLHWSSRFRQPKVQTEDAENDQSSEYWDSWFKQHQSSSLLPFSQQATSLSLDRIYFLDQSQTISMPKRSRDLQSPEVEIPRKRDKYSQLDFHLPKRTWSNTTYQAHLEKSRYHHFNFHLVNYNILAQKLIEDNPSLYADCLDQDLHWHRRKERLLRELLKQDADIICLQEMQREHYKHDFRPKMMDHGYNSIYIKRSGDKSDGCCLFYRTDRLKVVESKTVPFYQRNIPLLDRDNCGLIALFQPVSSKATSDDLFCVATTHLLFSPKRGDIKLAQLQYFLAEIDQFAMKTASLNSYYPIIICGDFNAQPHSPLSKFLINGHIKYDTFRSIEISGQIPQSIVQNRFSLQLPSRELVPSAFVTSECRFPRQSSSQTTDSIIYEQYISRRSSATLTHNKQFHSVYDLENTADVTTCIDNEYNLVDYIFYTKQDNDRYRLNLISRYDLYQQQQMTAKFALKLKKKKKIN</sequence>
<dbReference type="SUPFAM" id="SSF56219">
    <property type="entry name" value="DNase I-like"/>
    <property type="match status" value="1"/>
</dbReference>
<dbReference type="OrthoDB" id="10253982at2759"/>
<dbReference type="Gene3D" id="3.60.10.10">
    <property type="entry name" value="Endonuclease/exonuclease/phosphatase"/>
    <property type="match status" value="1"/>
</dbReference>
<name>A0A814YLM5_ADIRI</name>
<evidence type="ECO:0000313" key="3">
    <source>
        <dbReference type="Proteomes" id="UP000663852"/>
    </source>
</evidence>
<comment type="caution">
    <text evidence="2">The sequence shown here is derived from an EMBL/GenBank/DDBJ whole genome shotgun (WGS) entry which is preliminary data.</text>
</comment>
<evidence type="ECO:0000259" key="1">
    <source>
        <dbReference type="Pfam" id="PF03372"/>
    </source>
</evidence>